<feature type="region of interest" description="Disordered" evidence="1">
    <location>
        <begin position="1"/>
        <end position="55"/>
    </location>
</feature>
<evidence type="ECO:0000256" key="1">
    <source>
        <dbReference type="SAM" id="MobiDB-lite"/>
    </source>
</evidence>
<proteinExistence type="predicted"/>
<reference evidence="2 3" key="1">
    <citation type="submission" date="2015-04" db="EMBL/GenBank/DDBJ databases">
        <title>Complete genome sequence of Schizopora paradoxa KUC8140, a cosmopolitan wood degrader in East Asia.</title>
        <authorList>
            <consortium name="DOE Joint Genome Institute"/>
            <person name="Min B."/>
            <person name="Park H."/>
            <person name="Jang Y."/>
            <person name="Kim J.-J."/>
            <person name="Kim K.H."/>
            <person name="Pangilinan J."/>
            <person name="Lipzen A."/>
            <person name="Riley R."/>
            <person name="Grigoriev I.V."/>
            <person name="Spatafora J.W."/>
            <person name="Choi I.-G."/>
        </authorList>
    </citation>
    <scope>NUCLEOTIDE SEQUENCE [LARGE SCALE GENOMIC DNA]</scope>
    <source>
        <strain evidence="2 3">KUC8140</strain>
    </source>
</reference>
<evidence type="ECO:0000313" key="2">
    <source>
        <dbReference type="EMBL" id="KLO17539.1"/>
    </source>
</evidence>
<protein>
    <submittedName>
        <fullName evidence="2">Uncharacterized protein</fullName>
    </submittedName>
</protein>
<name>A0A0H2S0M7_9AGAM</name>
<dbReference type="OrthoDB" id="3205170at2759"/>
<dbReference type="Proteomes" id="UP000053477">
    <property type="component" value="Unassembled WGS sequence"/>
</dbReference>
<sequence length="147" mass="16269">MSPIRSSSAARSASRRASAGSSKLSQEDDVVSRKNAAFDDENSDSTSEGFSGDQLDLDDVYEFSPKSGDFVWVKAKTDTETWYKGLVMKGTKEGPVRQGKQGTFYLVRYRHNLRRYFAPLLGDIKPDTAEIRQLLNNAGIASDIAHN</sequence>
<dbReference type="EMBL" id="KQ085903">
    <property type="protein sequence ID" value="KLO17539.1"/>
    <property type="molecule type" value="Genomic_DNA"/>
</dbReference>
<dbReference type="InParanoid" id="A0A0H2S0M7"/>
<feature type="compositionally biased region" description="Low complexity" evidence="1">
    <location>
        <begin position="1"/>
        <end position="22"/>
    </location>
</feature>
<keyword evidence="3" id="KW-1185">Reference proteome</keyword>
<dbReference type="AlphaFoldDB" id="A0A0H2S0M7"/>
<evidence type="ECO:0000313" key="3">
    <source>
        <dbReference type="Proteomes" id="UP000053477"/>
    </source>
</evidence>
<accession>A0A0H2S0M7</accession>
<organism evidence="2 3">
    <name type="scientific">Schizopora paradoxa</name>
    <dbReference type="NCBI Taxonomy" id="27342"/>
    <lineage>
        <taxon>Eukaryota</taxon>
        <taxon>Fungi</taxon>
        <taxon>Dikarya</taxon>
        <taxon>Basidiomycota</taxon>
        <taxon>Agaricomycotina</taxon>
        <taxon>Agaricomycetes</taxon>
        <taxon>Hymenochaetales</taxon>
        <taxon>Schizoporaceae</taxon>
        <taxon>Schizopora</taxon>
    </lineage>
</organism>
<gene>
    <name evidence="2" type="ORF">SCHPADRAFT_936913</name>
</gene>